<evidence type="ECO:0000256" key="9">
    <source>
        <dbReference type="RuleBase" id="RU361267"/>
    </source>
</evidence>
<comment type="pathway">
    <text evidence="3">Lipid metabolism.</text>
</comment>
<dbReference type="InterPro" id="IPR002123">
    <property type="entry name" value="Plipid/glycerol_acylTrfase"/>
</dbReference>
<comment type="caution">
    <text evidence="12">The sequence shown here is derived from an EMBL/GenBank/DDBJ whole genome shotgun (WGS) entry which is preliminary data.</text>
</comment>
<feature type="transmembrane region" description="Helical" evidence="10">
    <location>
        <begin position="6"/>
        <end position="27"/>
    </location>
</feature>
<evidence type="ECO:0000256" key="6">
    <source>
        <dbReference type="ARBA" id="ARBA00016139"/>
    </source>
</evidence>
<evidence type="ECO:0000256" key="2">
    <source>
        <dbReference type="ARBA" id="ARBA00004728"/>
    </source>
</evidence>
<dbReference type="Pfam" id="PF01553">
    <property type="entry name" value="Acyltransferase"/>
    <property type="match status" value="1"/>
</dbReference>
<evidence type="ECO:0000256" key="8">
    <source>
        <dbReference type="ARBA" id="ARBA00023315"/>
    </source>
</evidence>
<comment type="pathway">
    <text evidence="2">Phospholipid metabolism; CDP-diacylglycerol biosynthesis; CDP-diacylglycerol from sn-glycerol 3-phosphate: step 2/3.</text>
</comment>
<evidence type="ECO:0000256" key="7">
    <source>
        <dbReference type="ARBA" id="ARBA00022679"/>
    </source>
</evidence>
<dbReference type="EC" id="2.3.1.51" evidence="5 9"/>
<reference evidence="12" key="1">
    <citation type="journal article" date="2014" name="Int. J. Syst. Evol. Microbiol.">
        <title>Complete genome sequence of Corynebacterium casei LMG S-19264T (=DSM 44701T), isolated from a smear-ripened cheese.</title>
        <authorList>
            <consortium name="US DOE Joint Genome Institute (JGI-PGF)"/>
            <person name="Walter F."/>
            <person name="Albersmeier A."/>
            <person name="Kalinowski J."/>
            <person name="Ruckert C."/>
        </authorList>
    </citation>
    <scope>NUCLEOTIDE SEQUENCE</scope>
    <source>
        <strain evidence="12">CGMCC 1.7086</strain>
    </source>
</reference>
<organism evidence="12 13">
    <name type="scientific">Bowmanella pacifica</name>
    <dbReference type="NCBI Taxonomy" id="502051"/>
    <lineage>
        <taxon>Bacteria</taxon>
        <taxon>Pseudomonadati</taxon>
        <taxon>Pseudomonadota</taxon>
        <taxon>Gammaproteobacteria</taxon>
        <taxon>Alteromonadales</taxon>
        <taxon>Alteromonadaceae</taxon>
        <taxon>Bowmanella</taxon>
    </lineage>
</organism>
<accession>A0A917YSS2</accession>
<keyword evidence="10" id="KW-1133">Transmembrane helix</keyword>
<dbReference type="AlphaFoldDB" id="A0A917YSS2"/>
<comment type="domain">
    <text evidence="9">The HXXXXD motif is essential for acyltransferase activity and may constitute the binding site for the phosphate moiety of the glycerol-3-phosphate.</text>
</comment>
<dbReference type="GO" id="GO:0003841">
    <property type="term" value="F:1-acylglycerol-3-phosphate O-acyltransferase activity"/>
    <property type="evidence" value="ECO:0007669"/>
    <property type="project" value="UniProtKB-UniRule"/>
</dbReference>
<keyword evidence="9" id="KW-0444">Lipid biosynthesis</keyword>
<keyword evidence="9" id="KW-1208">Phospholipid metabolism</keyword>
<dbReference type="SMART" id="SM00563">
    <property type="entry name" value="PlsC"/>
    <property type="match status" value="1"/>
</dbReference>
<proteinExistence type="inferred from homology"/>
<dbReference type="EMBL" id="BMLS01000001">
    <property type="protein sequence ID" value="GGO65448.1"/>
    <property type="molecule type" value="Genomic_DNA"/>
</dbReference>
<keyword evidence="13" id="KW-1185">Reference proteome</keyword>
<keyword evidence="7 9" id="KW-0808">Transferase</keyword>
<dbReference type="GO" id="GO:0005886">
    <property type="term" value="C:plasma membrane"/>
    <property type="evidence" value="ECO:0007669"/>
    <property type="project" value="TreeGrafter"/>
</dbReference>
<evidence type="ECO:0000313" key="12">
    <source>
        <dbReference type="EMBL" id="GGO65448.1"/>
    </source>
</evidence>
<dbReference type="PANTHER" id="PTHR10434:SF11">
    <property type="entry name" value="1-ACYL-SN-GLYCEROL-3-PHOSPHATE ACYLTRANSFERASE"/>
    <property type="match status" value="1"/>
</dbReference>
<dbReference type="NCBIfam" id="TIGR00530">
    <property type="entry name" value="AGP_acyltrn"/>
    <property type="match status" value="1"/>
</dbReference>
<comment type="catalytic activity">
    <reaction evidence="1 9">
        <text>a 1-acyl-sn-glycero-3-phosphate + an acyl-CoA = a 1,2-diacyl-sn-glycero-3-phosphate + CoA</text>
        <dbReference type="Rhea" id="RHEA:19709"/>
        <dbReference type="ChEBI" id="CHEBI:57287"/>
        <dbReference type="ChEBI" id="CHEBI:57970"/>
        <dbReference type="ChEBI" id="CHEBI:58342"/>
        <dbReference type="ChEBI" id="CHEBI:58608"/>
        <dbReference type="EC" id="2.3.1.51"/>
    </reaction>
</comment>
<evidence type="ECO:0000256" key="5">
    <source>
        <dbReference type="ARBA" id="ARBA00013211"/>
    </source>
</evidence>
<keyword evidence="8 9" id="KW-0012">Acyltransferase</keyword>
<evidence type="ECO:0000256" key="4">
    <source>
        <dbReference type="ARBA" id="ARBA00008655"/>
    </source>
</evidence>
<evidence type="ECO:0000313" key="13">
    <source>
        <dbReference type="Proteomes" id="UP000606935"/>
    </source>
</evidence>
<evidence type="ECO:0000256" key="10">
    <source>
        <dbReference type="SAM" id="Phobius"/>
    </source>
</evidence>
<keyword evidence="10" id="KW-0812">Transmembrane</keyword>
<gene>
    <name evidence="12" type="primary">plsC</name>
    <name evidence="12" type="ORF">GCM10010982_07280</name>
</gene>
<dbReference type="SUPFAM" id="SSF69593">
    <property type="entry name" value="Glycerol-3-phosphate (1)-acyltransferase"/>
    <property type="match status" value="1"/>
</dbReference>
<dbReference type="RefSeq" id="WP_188690402.1">
    <property type="nucleotide sequence ID" value="NZ_BMLS01000001.1"/>
</dbReference>
<comment type="similarity">
    <text evidence="4 9">Belongs to the 1-acyl-sn-glycerol-3-phosphate acyltransferase family.</text>
</comment>
<evidence type="ECO:0000256" key="1">
    <source>
        <dbReference type="ARBA" id="ARBA00001141"/>
    </source>
</evidence>
<feature type="domain" description="Phospholipid/glycerol acyltransferase" evidence="11">
    <location>
        <begin position="67"/>
        <end position="179"/>
    </location>
</feature>
<keyword evidence="9" id="KW-0443">Lipid metabolism</keyword>
<dbReference type="InterPro" id="IPR004552">
    <property type="entry name" value="AGP_acyltrans"/>
</dbReference>
<evidence type="ECO:0000256" key="3">
    <source>
        <dbReference type="ARBA" id="ARBA00005189"/>
    </source>
</evidence>
<name>A0A917YSS2_9ALTE</name>
<dbReference type="PANTHER" id="PTHR10434">
    <property type="entry name" value="1-ACYL-SN-GLYCEROL-3-PHOSPHATE ACYLTRANSFERASE"/>
    <property type="match status" value="1"/>
</dbReference>
<evidence type="ECO:0000259" key="11">
    <source>
        <dbReference type="SMART" id="SM00563"/>
    </source>
</evidence>
<keyword evidence="10" id="KW-0472">Membrane</keyword>
<sequence length="241" mass="27261">MLALIRIPLALLYFVVVNLLLLLICLVRPFHRDNVHHGARLYAGISRLLGVKVVVRVAEDTKSAGPYVYIGNHQNSYDLITICAATQPGTVTVGKKSLVWVPLMGQMYWLSGNILIDRLNSSKASSTLKQTIRKIKERRISVWIFPEGTRSNGRGLLPFKTGAFRIARETNEPVRMICASELHNKIKWNRWNNGVVLVDVTAPVALDDSRDLKGWTQYFHQQMQDKIDQLNKEVAELEAKS</sequence>
<dbReference type="Proteomes" id="UP000606935">
    <property type="component" value="Unassembled WGS sequence"/>
</dbReference>
<keyword evidence="9" id="KW-0594">Phospholipid biosynthesis</keyword>
<dbReference type="CDD" id="cd07989">
    <property type="entry name" value="LPLAT_AGPAT-like"/>
    <property type="match status" value="1"/>
</dbReference>
<dbReference type="GO" id="GO:0006654">
    <property type="term" value="P:phosphatidic acid biosynthetic process"/>
    <property type="evidence" value="ECO:0007669"/>
    <property type="project" value="TreeGrafter"/>
</dbReference>
<protein>
    <recommendedName>
        <fullName evidence="6 9">1-acyl-sn-glycerol-3-phosphate acyltransferase</fullName>
        <ecNumber evidence="5 9">2.3.1.51</ecNumber>
    </recommendedName>
</protein>
<reference evidence="12" key="2">
    <citation type="submission" date="2020-09" db="EMBL/GenBank/DDBJ databases">
        <authorList>
            <person name="Sun Q."/>
            <person name="Zhou Y."/>
        </authorList>
    </citation>
    <scope>NUCLEOTIDE SEQUENCE</scope>
    <source>
        <strain evidence="12">CGMCC 1.7086</strain>
    </source>
</reference>